<reference evidence="3" key="2">
    <citation type="submission" date="2025-09" db="UniProtKB">
        <authorList>
            <consortium name="Ensembl"/>
        </authorList>
    </citation>
    <scope>IDENTIFICATION</scope>
</reference>
<name>A0A3Q2PDB3_FUNHE</name>
<proteinExistence type="predicted"/>
<dbReference type="InterPro" id="IPR038990">
    <property type="entry name" value="LBH_dom"/>
</dbReference>
<reference evidence="3" key="1">
    <citation type="submission" date="2025-08" db="UniProtKB">
        <authorList>
            <consortium name="Ensembl"/>
        </authorList>
    </citation>
    <scope>IDENTIFICATION</scope>
</reference>
<accession>A0A3Q2PDB3</accession>
<dbReference type="STRING" id="8078.ENSFHEP00000010030"/>
<dbReference type="InterPro" id="IPR042945">
    <property type="entry name" value="LBH_dom_prot"/>
</dbReference>
<keyword evidence="4" id="KW-1185">Reference proteome</keyword>
<feature type="compositionally biased region" description="Polar residues" evidence="1">
    <location>
        <begin position="1"/>
        <end position="10"/>
    </location>
</feature>
<dbReference type="GeneTree" id="ENSGT00940000174804"/>
<dbReference type="AlphaFoldDB" id="A0A3Q2PDB3"/>
<evidence type="ECO:0000256" key="1">
    <source>
        <dbReference type="SAM" id="MobiDB-lite"/>
    </source>
</evidence>
<feature type="domain" description="LBH" evidence="2">
    <location>
        <begin position="24"/>
        <end position="57"/>
    </location>
</feature>
<dbReference type="Ensembl" id="ENSFHET00000016632.1">
    <property type="protein sequence ID" value="ENSFHEP00000010030.1"/>
    <property type="gene ID" value="ENSFHEG00000011315.1"/>
</dbReference>
<feature type="region of interest" description="Disordered" evidence="1">
    <location>
        <begin position="1"/>
        <end position="76"/>
    </location>
</feature>
<sequence>HVSHLLNNQKVPEGGKGVFPDSKERAPKLSKRVPSIVVEPTDGDDVESGELRWPPDDAGGDVTQRHQQVTGEGVTR</sequence>
<dbReference type="PANTHER" id="PTHR14987:SF3">
    <property type="entry name" value="LBH DOMAIN-CONTAINING PROTEIN 2"/>
    <property type="match status" value="1"/>
</dbReference>
<dbReference type="Pfam" id="PF15317">
    <property type="entry name" value="Lbh"/>
    <property type="match status" value="1"/>
</dbReference>
<evidence type="ECO:0000313" key="3">
    <source>
        <dbReference type="Ensembl" id="ENSFHEP00000010030.1"/>
    </source>
</evidence>
<evidence type="ECO:0000313" key="4">
    <source>
        <dbReference type="Proteomes" id="UP000265000"/>
    </source>
</evidence>
<protein>
    <recommendedName>
        <fullName evidence="2">LBH domain-containing protein</fullName>
    </recommendedName>
</protein>
<evidence type="ECO:0000259" key="2">
    <source>
        <dbReference type="Pfam" id="PF15317"/>
    </source>
</evidence>
<dbReference type="Proteomes" id="UP000265000">
    <property type="component" value="Unplaced"/>
</dbReference>
<dbReference type="PANTHER" id="PTHR14987">
    <property type="entry name" value="PROTEIN LBH-RELATED"/>
    <property type="match status" value="1"/>
</dbReference>
<organism evidence="3 4">
    <name type="scientific">Fundulus heteroclitus</name>
    <name type="common">Killifish</name>
    <name type="synonym">Mummichog</name>
    <dbReference type="NCBI Taxonomy" id="8078"/>
    <lineage>
        <taxon>Eukaryota</taxon>
        <taxon>Metazoa</taxon>
        <taxon>Chordata</taxon>
        <taxon>Craniata</taxon>
        <taxon>Vertebrata</taxon>
        <taxon>Euteleostomi</taxon>
        <taxon>Actinopterygii</taxon>
        <taxon>Neopterygii</taxon>
        <taxon>Teleostei</taxon>
        <taxon>Neoteleostei</taxon>
        <taxon>Acanthomorphata</taxon>
        <taxon>Ovalentaria</taxon>
        <taxon>Atherinomorphae</taxon>
        <taxon>Cyprinodontiformes</taxon>
        <taxon>Fundulidae</taxon>
        <taxon>Fundulus</taxon>
    </lineage>
</organism>